<proteinExistence type="predicted"/>
<keyword evidence="3" id="KW-1185">Reference proteome</keyword>
<sequence length="228" mass="26170">MNIKVIAFDADDTLFVNEPYFQETEEKFCALMQDYLSHQGLSQELFRVEIQNLSLYGYGIKGYILSMIEAAMKISNKTISVDVIEKIIQYGKELLQRPIELLDGVEETLEALHGKYKLVVATKGDLLDQRRKLHNSGLGHFFHHIEVMSDKQEKDYHDLLSRLEIKPEEFFMIGNSLKSDVLPVLGIGGHAVHIPFHTTWAHEKIDHKVEHKNFKALEKITDVLPILA</sequence>
<name>A0A495MN36_9FLAO</name>
<dbReference type="RefSeq" id="WP_121375818.1">
    <property type="nucleotide sequence ID" value="NZ_RBLC01000001.1"/>
</dbReference>
<dbReference type="EMBL" id="RBLC01000001">
    <property type="protein sequence ID" value="RKS26502.1"/>
    <property type="molecule type" value="Genomic_DNA"/>
</dbReference>
<dbReference type="GO" id="GO:0016787">
    <property type="term" value="F:hydrolase activity"/>
    <property type="evidence" value="ECO:0007669"/>
    <property type="project" value="UniProtKB-KW"/>
</dbReference>
<accession>A0A495MN36</accession>
<dbReference type="AlphaFoldDB" id="A0A495MN36"/>
<evidence type="ECO:0000313" key="2">
    <source>
        <dbReference type="EMBL" id="RKS26502.1"/>
    </source>
</evidence>
<dbReference type="SFLD" id="SFLDS00003">
    <property type="entry name" value="Haloacid_Dehalogenase"/>
    <property type="match status" value="1"/>
</dbReference>
<reference evidence="2 3" key="1">
    <citation type="submission" date="2018-10" db="EMBL/GenBank/DDBJ databases">
        <title>Genomic Encyclopedia of Archaeal and Bacterial Type Strains, Phase II (KMG-II): from individual species to whole genera.</title>
        <authorList>
            <person name="Goeker M."/>
        </authorList>
    </citation>
    <scope>NUCLEOTIDE SEQUENCE [LARGE SCALE GENOMIC DNA]</scope>
    <source>
        <strain evidence="2 3">DSM 29537</strain>
    </source>
</reference>
<dbReference type="Gene3D" id="3.40.50.1000">
    <property type="entry name" value="HAD superfamily/HAD-like"/>
    <property type="match status" value="1"/>
</dbReference>
<dbReference type="InterPro" id="IPR051540">
    <property type="entry name" value="S-2-haloacid_dehalogenase"/>
</dbReference>
<dbReference type="SUPFAM" id="SSF56784">
    <property type="entry name" value="HAD-like"/>
    <property type="match status" value="1"/>
</dbReference>
<gene>
    <name evidence="2" type="ORF">CLV94_1560</name>
</gene>
<dbReference type="SFLD" id="SFLDG01129">
    <property type="entry name" value="C1.5:_HAD__Beta-PGM__Phosphata"/>
    <property type="match status" value="1"/>
</dbReference>
<dbReference type="InterPro" id="IPR023198">
    <property type="entry name" value="PGP-like_dom2"/>
</dbReference>
<dbReference type="InterPro" id="IPR036412">
    <property type="entry name" value="HAD-like_sf"/>
</dbReference>
<evidence type="ECO:0000313" key="3">
    <source>
        <dbReference type="Proteomes" id="UP000277579"/>
    </source>
</evidence>
<evidence type="ECO:0000256" key="1">
    <source>
        <dbReference type="ARBA" id="ARBA00022801"/>
    </source>
</evidence>
<dbReference type="Proteomes" id="UP000277579">
    <property type="component" value="Unassembled WGS sequence"/>
</dbReference>
<dbReference type="PANTHER" id="PTHR43316">
    <property type="entry name" value="HYDROLASE, HALOACID DELAHOGENASE-RELATED"/>
    <property type="match status" value="1"/>
</dbReference>
<dbReference type="Gene3D" id="1.10.150.240">
    <property type="entry name" value="Putative phosphatase, domain 2"/>
    <property type="match status" value="1"/>
</dbReference>
<dbReference type="OrthoDB" id="6101375at2"/>
<organism evidence="2 3">
    <name type="scientific">Flavobacterium endophyticum</name>
    <dbReference type="NCBI Taxonomy" id="1540163"/>
    <lineage>
        <taxon>Bacteria</taxon>
        <taxon>Pseudomonadati</taxon>
        <taxon>Bacteroidota</taxon>
        <taxon>Flavobacteriia</taxon>
        <taxon>Flavobacteriales</taxon>
        <taxon>Flavobacteriaceae</taxon>
        <taxon>Flavobacterium</taxon>
    </lineage>
</organism>
<dbReference type="PANTHER" id="PTHR43316:SF8">
    <property type="entry name" value="HAD FAMILY HYDROLASE"/>
    <property type="match status" value="1"/>
</dbReference>
<dbReference type="InterPro" id="IPR023214">
    <property type="entry name" value="HAD_sf"/>
</dbReference>
<keyword evidence="1 2" id="KW-0378">Hydrolase</keyword>
<comment type="caution">
    <text evidence="2">The sequence shown here is derived from an EMBL/GenBank/DDBJ whole genome shotgun (WGS) entry which is preliminary data.</text>
</comment>
<dbReference type="Pfam" id="PF00702">
    <property type="entry name" value="Hydrolase"/>
    <property type="match status" value="1"/>
</dbReference>
<protein>
    <submittedName>
        <fullName evidence="2">Putative hydrolase of the HAD superfamily</fullName>
    </submittedName>
</protein>